<dbReference type="PROSITE" id="PS00086">
    <property type="entry name" value="CYTOCHROME_P450"/>
    <property type="match status" value="1"/>
</dbReference>
<dbReference type="Proteomes" id="UP000076967">
    <property type="component" value="Unassembled WGS sequence"/>
</dbReference>
<dbReference type="PRINTS" id="PR00359">
    <property type="entry name" value="BP450"/>
</dbReference>
<dbReference type="AlphaFoldDB" id="A0A168JJ03"/>
<accession>A0A168JJ03</accession>
<evidence type="ECO:0000256" key="1">
    <source>
        <dbReference type="ARBA" id="ARBA00010617"/>
    </source>
</evidence>
<keyword evidence="2 7" id="KW-0349">Heme</keyword>
<dbReference type="PANTHER" id="PTHR46696">
    <property type="entry name" value="P450, PUTATIVE (EUROFUNG)-RELATED"/>
    <property type="match status" value="1"/>
</dbReference>
<keyword evidence="5 7" id="KW-0408">Iron</keyword>
<dbReference type="GO" id="GO:0004497">
    <property type="term" value="F:monooxygenase activity"/>
    <property type="evidence" value="ECO:0007669"/>
    <property type="project" value="UniProtKB-KW"/>
</dbReference>
<dbReference type="InterPro" id="IPR017972">
    <property type="entry name" value="Cyt_P450_CS"/>
</dbReference>
<dbReference type="RefSeq" id="WP_068535525.1">
    <property type="nucleotide sequence ID" value="NZ_LVJH01000035.1"/>
</dbReference>
<comment type="similarity">
    <text evidence="1 7">Belongs to the cytochrome P450 family.</text>
</comment>
<dbReference type="SUPFAM" id="SSF48264">
    <property type="entry name" value="Cytochrome P450"/>
    <property type="match status" value="1"/>
</dbReference>
<dbReference type="InterPro" id="IPR036396">
    <property type="entry name" value="Cyt_P450_sf"/>
</dbReference>
<dbReference type="Pfam" id="PF00067">
    <property type="entry name" value="p450"/>
    <property type="match status" value="1"/>
</dbReference>
<keyword evidence="4 7" id="KW-0560">Oxidoreductase</keyword>
<proteinExistence type="inferred from homology"/>
<organism evidence="8 9">
    <name type="scientific">Paenibacillus glacialis</name>
    <dbReference type="NCBI Taxonomy" id="494026"/>
    <lineage>
        <taxon>Bacteria</taxon>
        <taxon>Bacillati</taxon>
        <taxon>Bacillota</taxon>
        <taxon>Bacilli</taxon>
        <taxon>Bacillales</taxon>
        <taxon>Paenibacillaceae</taxon>
        <taxon>Paenibacillus</taxon>
    </lineage>
</organism>
<evidence type="ECO:0000256" key="3">
    <source>
        <dbReference type="ARBA" id="ARBA00022723"/>
    </source>
</evidence>
<evidence type="ECO:0000313" key="8">
    <source>
        <dbReference type="EMBL" id="OAB40696.1"/>
    </source>
</evidence>
<keyword evidence="3 7" id="KW-0479">Metal-binding</keyword>
<name>A0A168JJ03_9BACL</name>
<keyword evidence="9" id="KW-1185">Reference proteome</keyword>
<dbReference type="FunFam" id="1.10.630.10:FF:000018">
    <property type="entry name" value="Cytochrome P450 monooxygenase"/>
    <property type="match status" value="1"/>
</dbReference>
<dbReference type="Gene3D" id="1.10.630.10">
    <property type="entry name" value="Cytochrome P450"/>
    <property type="match status" value="1"/>
</dbReference>
<protein>
    <recommendedName>
        <fullName evidence="10">Cytochrome</fullName>
    </recommendedName>
</protein>
<dbReference type="InterPro" id="IPR001128">
    <property type="entry name" value="Cyt_P450"/>
</dbReference>
<dbReference type="STRING" id="494026.PGLA_18015"/>
<dbReference type="InterPro" id="IPR002397">
    <property type="entry name" value="Cyt_P450_B"/>
</dbReference>
<keyword evidence="6 7" id="KW-0503">Monooxygenase</keyword>
<evidence type="ECO:0008006" key="10">
    <source>
        <dbReference type="Google" id="ProtNLM"/>
    </source>
</evidence>
<dbReference type="GO" id="GO:0016705">
    <property type="term" value="F:oxidoreductase activity, acting on paired donors, with incorporation or reduction of molecular oxygen"/>
    <property type="evidence" value="ECO:0007669"/>
    <property type="project" value="InterPro"/>
</dbReference>
<dbReference type="EMBL" id="LVJH01000035">
    <property type="protein sequence ID" value="OAB40696.1"/>
    <property type="molecule type" value="Genomic_DNA"/>
</dbReference>
<dbReference type="GO" id="GO:0005506">
    <property type="term" value="F:iron ion binding"/>
    <property type="evidence" value="ECO:0007669"/>
    <property type="project" value="InterPro"/>
</dbReference>
<sequence length="387" mass="44443">MNQPITWDGLNPFPLYRQMRDTNAVYKDTNHSWNVFRYEDVKQVLNDHNTFSSQVSFEERSILSMDPPRHQKYRSMASQLFTPKMAMGMAPRISAVVKELISALRGQEETDLVRSLSIPLPLYVLTDWLGVPPEDRLPFQRWSELEVKYNSYTGGMDAYENESETLQDELCSYFQWMIDNRRRQPKDDLVSALLSVKADTGGFTDGELVDFCFLLIIGGIETTAHLLTNTVLTLDEHPAVLQRLRNDPDAVSKVIDEVLRYRSPVQSTFRIVLHDVEIGGHLIDRGEPINVWLGAANRDERIFENAETFDIDRKNNPKHLAFSSGIHHCLGVHLAKLEVKIAITELLTQISQFERIRVKELVPIHSTVLLGLESLPINYKFVETNFR</sequence>
<evidence type="ECO:0000256" key="2">
    <source>
        <dbReference type="ARBA" id="ARBA00022617"/>
    </source>
</evidence>
<dbReference type="GO" id="GO:0020037">
    <property type="term" value="F:heme binding"/>
    <property type="evidence" value="ECO:0007669"/>
    <property type="project" value="InterPro"/>
</dbReference>
<evidence type="ECO:0000313" key="9">
    <source>
        <dbReference type="Proteomes" id="UP000076967"/>
    </source>
</evidence>
<evidence type="ECO:0000256" key="5">
    <source>
        <dbReference type="ARBA" id="ARBA00023004"/>
    </source>
</evidence>
<dbReference type="PRINTS" id="PR00385">
    <property type="entry name" value="P450"/>
</dbReference>
<comment type="caution">
    <text evidence="8">The sequence shown here is derived from an EMBL/GenBank/DDBJ whole genome shotgun (WGS) entry which is preliminary data.</text>
</comment>
<dbReference type="PANTHER" id="PTHR46696:SF1">
    <property type="entry name" value="CYTOCHROME P450 YJIB-RELATED"/>
    <property type="match status" value="1"/>
</dbReference>
<reference evidence="8 9" key="1">
    <citation type="submission" date="2016-03" db="EMBL/GenBank/DDBJ databases">
        <title>Draft genome sequence of Paenibacillus glacialis DSM 22343.</title>
        <authorList>
            <person name="Shin S.-K."/>
            <person name="Yi H."/>
        </authorList>
    </citation>
    <scope>NUCLEOTIDE SEQUENCE [LARGE SCALE GENOMIC DNA]</scope>
    <source>
        <strain evidence="8 9">DSM 22343</strain>
    </source>
</reference>
<gene>
    <name evidence="8" type="ORF">PGLA_18015</name>
</gene>
<dbReference type="OrthoDB" id="9801155at2"/>
<evidence type="ECO:0000256" key="6">
    <source>
        <dbReference type="ARBA" id="ARBA00023033"/>
    </source>
</evidence>
<evidence type="ECO:0000256" key="7">
    <source>
        <dbReference type="RuleBase" id="RU000461"/>
    </source>
</evidence>
<evidence type="ECO:0000256" key="4">
    <source>
        <dbReference type="ARBA" id="ARBA00023002"/>
    </source>
</evidence>